<dbReference type="Gene3D" id="3.40.50.2000">
    <property type="entry name" value="Glycogen Phosphorylase B"/>
    <property type="match status" value="2"/>
</dbReference>
<dbReference type="PANTHER" id="PTHR48050:SF13">
    <property type="entry name" value="STEROL 3-BETA-GLUCOSYLTRANSFERASE UGT80A2"/>
    <property type="match status" value="1"/>
</dbReference>
<dbReference type="Pfam" id="PF21036">
    <property type="entry name" value="EryCIII-like_N"/>
    <property type="match status" value="1"/>
</dbReference>
<dbReference type="Pfam" id="PF06722">
    <property type="entry name" value="EryCIII-like_C"/>
    <property type="match status" value="1"/>
</dbReference>
<dbReference type="InterPro" id="IPR048284">
    <property type="entry name" value="EryCIII-like_N"/>
</dbReference>
<organism evidence="6 7">
    <name type="scientific">Amycolatopsis sulphurea</name>
    <dbReference type="NCBI Taxonomy" id="76022"/>
    <lineage>
        <taxon>Bacteria</taxon>
        <taxon>Bacillati</taxon>
        <taxon>Actinomycetota</taxon>
        <taxon>Actinomycetes</taxon>
        <taxon>Pseudonocardiales</taxon>
        <taxon>Pseudonocardiaceae</taxon>
        <taxon>Amycolatopsis</taxon>
    </lineage>
</organism>
<dbReference type="PANTHER" id="PTHR48050">
    <property type="entry name" value="STEROL 3-BETA-GLUCOSYLTRANSFERASE"/>
    <property type="match status" value="1"/>
</dbReference>
<dbReference type="InterPro" id="IPR002213">
    <property type="entry name" value="UDP_glucos_trans"/>
</dbReference>
<reference evidence="6 7" key="1">
    <citation type="submission" date="2017-10" db="EMBL/GenBank/DDBJ databases">
        <title>Sequencing the genomes of 1000 actinobacteria strains.</title>
        <authorList>
            <person name="Klenk H.-P."/>
        </authorList>
    </citation>
    <scope>NUCLEOTIDE SEQUENCE [LARGE SCALE GENOMIC DNA]</scope>
    <source>
        <strain evidence="6 7">DSM 46092</strain>
    </source>
</reference>
<feature type="domain" description="Erythromycin biosynthesis protein CIII-like C-terminal" evidence="4">
    <location>
        <begin position="244"/>
        <end position="380"/>
    </location>
</feature>
<dbReference type="EMBL" id="PDJK01000002">
    <property type="protein sequence ID" value="PFG47446.1"/>
    <property type="molecule type" value="Genomic_DNA"/>
</dbReference>
<dbReference type="GO" id="GO:0017000">
    <property type="term" value="P:antibiotic biosynthetic process"/>
    <property type="evidence" value="ECO:0007669"/>
    <property type="project" value="UniProtKB-ARBA"/>
</dbReference>
<dbReference type="AlphaFoldDB" id="A0A2A9F9H9"/>
<keyword evidence="3 6" id="KW-0808">Transferase</keyword>
<keyword evidence="7" id="KW-1185">Reference proteome</keyword>
<evidence type="ECO:0000256" key="2">
    <source>
        <dbReference type="ARBA" id="ARBA00022676"/>
    </source>
</evidence>
<dbReference type="RefSeq" id="WP_098511377.1">
    <property type="nucleotide sequence ID" value="NZ_JBIAKZ010000011.1"/>
</dbReference>
<dbReference type="GO" id="GO:0008194">
    <property type="term" value="F:UDP-glycosyltransferase activity"/>
    <property type="evidence" value="ECO:0007669"/>
    <property type="project" value="InterPro"/>
</dbReference>
<gene>
    <name evidence="6" type="ORF">ATK36_2489</name>
</gene>
<feature type="domain" description="Erythromycin biosynthesis protein CIII-like N-terminal" evidence="5">
    <location>
        <begin position="23"/>
        <end position="184"/>
    </location>
</feature>
<accession>A0A2A9F9H9</accession>
<dbReference type="Proteomes" id="UP000243542">
    <property type="component" value="Unassembled WGS sequence"/>
</dbReference>
<evidence type="ECO:0000259" key="4">
    <source>
        <dbReference type="Pfam" id="PF06722"/>
    </source>
</evidence>
<proteinExistence type="inferred from homology"/>
<protein>
    <submittedName>
        <fullName evidence="6">MGT family glycosyltransferase</fullName>
    </submittedName>
</protein>
<keyword evidence="2" id="KW-0328">Glycosyltransferase</keyword>
<evidence type="ECO:0000256" key="3">
    <source>
        <dbReference type="ARBA" id="ARBA00022679"/>
    </source>
</evidence>
<comment type="similarity">
    <text evidence="1">Belongs to the glycosyltransferase 28 family.</text>
</comment>
<name>A0A2A9F9H9_9PSEU</name>
<dbReference type="CDD" id="cd03784">
    <property type="entry name" value="GT1_Gtf-like"/>
    <property type="match status" value="1"/>
</dbReference>
<evidence type="ECO:0000313" key="7">
    <source>
        <dbReference type="Proteomes" id="UP000243542"/>
    </source>
</evidence>
<dbReference type="InterPro" id="IPR050426">
    <property type="entry name" value="Glycosyltransferase_28"/>
</dbReference>
<evidence type="ECO:0000259" key="5">
    <source>
        <dbReference type="Pfam" id="PF21036"/>
    </source>
</evidence>
<dbReference type="InterPro" id="IPR010610">
    <property type="entry name" value="EryCIII-like_C"/>
</dbReference>
<evidence type="ECO:0000313" key="6">
    <source>
        <dbReference type="EMBL" id="PFG47446.1"/>
    </source>
</evidence>
<dbReference type="FunFam" id="3.40.50.2000:FF:000072">
    <property type="entry name" value="Glycosyl transferase"/>
    <property type="match status" value="1"/>
</dbReference>
<comment type="caution">
    <text evidence="6">The sequence shown here is derived from an EMBL/GenBank/DDBJ whole genome shotgun (WGS) entry which is preliminary data.</text>
</comment>
<evidence type="ECO:0000256" key="1">
    <source>
        <dbReference type="ARBA" id="ARBA00006962"/>
    </source>
</evidence>
<dbReference type="SUPFAM" id="SSF53756">
    <property type="entry name" value="UDP-Glycosyltransferase/glycogen phosphorylase"/>
    <property type="match status" value="1"/>
</dbReference>
<sequence length="384" mass="40688">MRLVFTSLASPGHLYPLLPLAVAARDAGHEVVFATADEFHPTLGNAGLEAASAGISLKDAVQRAFASENRSQGEVPLEEMWPAIGRMFGQVLPELFMADLVPLIEQRRPDLVVYEISNPGGLFAAHTTGVPAICHGYGRVAMNDERATEVRERFCAAGSEHGLTGDPQLGWGKPFVDICPPSLQDPAFLASARRLSMRPTGWSEPGELPAGVAGRDRGRPLVYLTLGTTPMSQAHLLTAAIQGLASLEVNVLVATGPAVKVAELGEVPPNVRLEAWLPQSELLPHVDLVVHHGGSGTTMSALAAGVPQLVLPQGADQFSNAEAVTHAGLGSRLIKDEMTAETVRDNAKRLLTDTSVADLVRKVAEEVAGMPSPEEVVTQLPQFA</sequence>
<dbReference type="GO" id="GO:0016758">
    <property type="term" value="F:hexosyltransferase activity"/>
    <property type="evidence" value="ECO:0007669"/>
    <property type="project" value="UniProtKB-ARBA"/>
</dbReference>